<gene>
    <name evidence="7" type="ORF">GLV81_00845</name>
</gene>
<sequence>MLLLMVVFATGAFAQTFSVTGQIKDEKSMPLPGVAILNNRTQAGTSSNQFGQFSIEAQKNDVLTFSFIGKATQTIKVNGDRLSVNLVMVDTANELGDVVVTALGIKRQEKALGYATQTVKGSTLQTVKGVDVATSLTGRVAGLLVRNSPEFAAEPNITLRGETVSPLIVIDGVPYGSLSLRDVPADDIETINVLKGPTASALYGERGGNGAIMITTKRGAAGRGLSVSFNSSSMFEAGYLAIPEMQGKYGRVVNTATNTYVGTGDGAWGPALEGQSVIQWDPISKTMKAMPYLPVGANNFKNFQQQGSILNNNLSIAQSGDMGGFRASATWVNNKGTYPNSKFDKVTYSVGGDIRSKKFSLSTSLAYNNHRSPNLGFSGYTGYDPMYGLLIWGSPDWNINDYKDYWTVPNEIQNNSYTAGNNNPFFDRYERIRTYNKDLFNGQITLNYDILPWLKVTARTGYDTYSATQNIRVSKGSFQGAGATTMIPGGTEVWGEAQRGSYNQGISRGFSSNTEGILSANRKWKDFSIDGFVGGSIYYKQDEGLEARTRGGLSIPGYYSLKASIDPVITASSVAKRQTNSLFGKLGIGWKNIAFVEGTFRNDWVSTLPEATRSFLYPSVAGSLVLSELTGTNSLLSFWKLRGSWTQYKKPANIYSINQVYGIATNQWGTLPTASYPTTIRPDDIFAESFNTTEIGTYASFLKNRLSLDVTLYSKKGYDFIQTASISPSTGFTGVFINNDEERTRQGIEVTLGATPVKTKDMKWDIALNWATSVQKYTQMDATYSIKGREWIGVGKRTDYYTYNEYQTDNQGNIVFNNGVPTYKPIASLAGYTDPDWIWGINSSFNYKQFTLNVAFDGRVGGLAQSITEMYMWRSGNHPNSLTEERYLDAKTPGSKNFLGQGVKVVSGSIVYDANLQVVSDTRVFAPNDVYTTYKSYIEALHKGTAWGGSPSPVDLYTTTFFKLRELSLTYQFDNKVASKIAAKGISVSLVAQNLLYWAKQFKYSDIDGGSENFADPSMRYIGMNFRFDF</sequence>
<dbReference type="Pfam" id="PF00593">
    <property type="entry name" value="TonB_dep_Rec_b-barrel"/>
    <property type="match status" value="1"/>
</dbReference>
<evidence type="ECO:0000256" key="4">
    <source>
        <dbReference type="RuleBase" id="RU003357"/>
    </source>
</evidence>
<dbReference type="InterPro" id="IPR000531">
    <property type="entry name" value="Beta-barrel_TonB"/>
</dbReference>
<dbReference type="NCBIfam" id="TIGR04056">
    <property type="entry name" value="OMP_RagA_SusC"/>
    <property type="match status" value="1"/>
</dbReference>
<comment type="similarity">
    <text evidence="4">Belongs to the TonB-dependent receptor family.</text>
</comment>
<dbReference type="GO" id="GO:0009279">
    <property type="term" value="C:cell outer membrane"/>
    <property type="evidence" value="ECO:0007669"/>
    <property type="project" value="UniProtKB-SubCell"/>
</dbReference>
<evidence type="ECO:0000313" key="7">
    <source>
        <dbReference type="EMBL" id="QGW29941.1"/>
    </source>
</evidence>
<evidence type="ECO:0000256" key="2">
    <source>
        <dbReference type="ARBA" id="ARBA00023136"/>
    </source>
</evidence>
<accession>A0A6I6H6J4</accession>
<evidence type="ECO:0000256" key="1">
    <source>
        <dbReference type="ARBA" id="ARBA00004442"/>
    </source>
</evidence>
<dbReference type="Pfam" id="PF13715">
    <property type="entry name" value="CarbopepD_reg_2"/>
    <property type="match status" value="1"/>
</dbReference>
<dbReference type="SUPFAM" id="SSF56935">
    <property type="entry name" value="Porins"/>
    <property type="match status" value="1"/>
</dbReference>
<dbReference type="InterPro" id="IPR037066">
    <property type="entry name" value="Plug_dom_sf"/>
</dbReference>
<evidence type="ECO:0000259" key="5">
    <source>
        <dbReference type="Pfam" id="PF00593"/>
    </source>
</evidence>
<keyword evidence="2 4" id="KW-0472">Membrane</keyword>
<evidence type="ECO:0000313" key="8">
    <source>
        <dbReference type="Proteomes" id="UP000426027"/>
    </source>
</evidence>
<keyword evidence="8" id="KW-1185">Reference proteome</keyword>
<evidence type="ECO:0000256" key="3">
    <source>
        <dbReference type="ARBA" id="ARBA00023237"/>
    </source>
</evidence>
<proteinExistence type="inferred from homology"/>
<dbReference type="Proteomes" id="UP000426027">
    <property type="component" value="Chromosome"/>
</dbReference>
<feature type="domain" description="TonB-dependent receptor-like beta-barrel" evidence="5">
    <location>
        <begin position="395"/>
        <end position="853"/>
    </location>
</feature>
<comment type="subcellular location">
    <subcellularLocation>
        <location evidence="1 4">Cell outer membrane</location>
    </subcellularLocation>
</comment>
<name>A0A6I6H6J4_9BACT</name>
<dbReference type="InterPro" id="IPR008969">
    <property type="entry name" value="CarboxyPept-like_regulatory"/>
</dbReference>
<dbReference type="Gene3D" id="2.170.130.10">
    <property type="entry name" value="TonB-dependent receptor, plug domain"/>
    <property type="match status" value="1"/>
</dbReference>
<feature type="domain" description="TonB-dependent receptor plug" evidence="6">
    <location>
        <begin position="113"/>
        <end position="211"/>
    </location>
</feature>
<dbReference type="InterPro" id="IPR036942">
    <property type="entry name" value="Beta-barrel_TonB_sf"/>
</dbReference>
<organism evidence="7 8">
    <name type="scientific">Phnomibacter ginsenosidimutans</name>
    <dbReference type="NCBI Taxonomy" id="2676868"/>
    <lineage>
        <taxon>Bacteria</taxon>
        <taxon>Pseudomonadati</taxon>
        <taxon>Bacteroidota</taxon>
        <taxon>Chitinophagia</taxon>
        <taxon>Chitinophagales</taxon>
        <taxon>Chitinophagaceae</taxon>
        <taxon>Phnomibacter</taxon>
    </lineage>
</organism>
<dbReference type="Gene3D" id="2.40.170.20">
    <property type="entry name" value="TonB-dependent receptor, beta-barrel domain"/>
    <property type="match status" value="1"/>
</dbReference>
<dbReference type="NCBIfam" id="TIGR04057">
    <property type="entry name" value="SusC_RagA_signa"/>
    <property type="match status" value="1"/>
</dbReference>
<protein>
    <submittedName>
        <fullName evidence="7">SusC/RagA family TonB-linked outer membrane protein</fullName>
    </submittedName>
</protein>
<dbReference type="EMBL" id="CP046566">
    <property type="protein sequence ID" value="QGW29941.1"/>
    <property type="molecule type" value="Genomic_DNA"/>
</dbReference>
<dbReference type="InterPro" id="IPR012910">
    <property type="entry name" value="Plug_dom"/>
</dbReference>
<keyword evidence="3" id="KW-0998">Cell outer membrane</keyword>
<dbReference type="InterPro" id="IPR023996">
    <property type="entry name" value="TonB-dep_OMP_SusC/RagA"/>
</dbReference>
<reference evidence="7 8" key="1">
    <citation type="submission" date="2019-11" db="EMBL/GenBank/DDBJ databases">
        <authorList>
            <person name="Im W.T."/>
        </authorList>
    </citation>
    <scope>NUCLEOTIDE SEQUENCE [LARGE SCALE GENOMIC DNA]</scope>
    <source>
        <strain evidence="7 8">SB-02</strain>
    </source>
</reference>
<dbReference type="Pfam" id="PF07715">
    <property type="entry name" value="Plug"/>
    <property type="match status" value="1"/>
</dbReference>
<evidence type="ECO:0000259" key="6">
    <source>
        <dbReference type="Pfam" id="PF07715"/>
    </source>
</evidence>
<dbReference type="SUPFAM" id="SSF49464">
    <property type="entry name" value="Carboxypeptidase regulatory domain-like"/>
    <property type="match status" value="1"/>
</dbReference>
<keyword evidence="4" id="KW-0798">TonB box</keyword>
<dbReference type="KEGG" id="fls:GLV81_00845"/>
<dbReference type="AlphaFoldDB" id="A0A6I6H6J4"/>
<dbReference type="InterPro" id="IPR023997">
    <property type="entry name" value="TonB-dep_OMP_SusC/RagA_CS"/>
</dbReference>